<dbReference type="AlphaFoldDB" id="A0A942URL9"/>
<proteinExistence type="predicted"/>
<dbReference type="Proteomes" id="UP000724672">
    <property type="component" value="Unassembled WGS sequence"/>
</dbReference>
<dbReference type="RefSeq" id="WP_203365847.1">
    <property type="nucleotide sequence ID" value="NZ_WSFT01000024.1"/>
</dbReference>
<protein>
    <submittedName>
        <fullName evidence="1">Uncharacterized protein</fullName>
    </submittedName>
</protein>
<reference evidence="1" key="1">
    <citation type="submission" date="2019-12" db="EMBL/GenBank/DDBJ databases">
        <title>Clostridiaceae gen. nov. sp. nov., isolated from sediment in Xinjiang, China.</title>
        <authorList>
            <person name="Zhang R."/>
        </authorList>
    </citation>
    <scope>NUCLEOTIDE SEQUENCE</scope>
    <source>
        <strain evidence="1">D2Q-11</strain>
    </source>
</reference>
<name>A0A942URL9_9FIRM</name>
<sequence length="74" mass="8703">MNKILGGLFLILVVFSLFDPLKFLGLRPLTNVEKEVEFFKTFSIEDYLNKEYNKLFVDIHKGKQINKEVKIILI</sequence>
<gene>
    <name evidence="1" type="ORF">GOQ27_05560</name>
</gene>
<keyword evidence="2" id="KW-1185">Reference proteome</keyword>
<evidence type="ECO:0000313" key="2">
    <source>
        <dbReference type="Proteomes" id="UP000724672"/>
    </source>
</evidence>
<organism evidence="1 2">
    <name type="scientific">Anaeromonas frigoriresistens</name>
    <dbReference type="NCBI Taxonomy" id="2683708"/>
    <lineage>
        <taxon>Bacteria</taxon>
        <taxon>Bacillati</taxon>
        <taxon>Bacillota</taxon>
        <taxon>Tissierellia</taxon>
        <taxon>Tissierellales</taxon>
        <taxon>Thermohalobacteraceae</taxon>
        <taxon>Anaeromonas</taxon>
    </lineage>
</organism>
<accession>A0A942URL9</accession>
<dbReference type="EMBL" id="WSFT01000024">
    <property type="protein sequence ID" value="MBS4537918.1"/>
    <property type="molecule type" value="Genomic_DNA"/>
</dbReference>
<comment type="caution">
    <text evidence="1">The sequence shown here is derived from an EMBL/GenBank/DDBJ whole genome shotgun (WGS) entry which is preliminary data.</text>
</comment>
<evidence type="ECO:0000313" key="1">
    <source>
        <dbReference type="EMBL" id="MBS4537918.1"/>
    </source>
</evidence>